<dbReference type="STRING" id="1123500.GCA_000420365_01224"/>
<evidence type="ECO:0000313" key="3">
    <source>
        <dbReference type="Proteomes" id="UP000051296"/>
    </source>
</evidence>
<comment type="caution">
    <text evidence="2">The sequence shown here is derived from an EMBL/GenBank/DDBJ whole genome shotgun (WGS) entry which is preliminary data.</text>
</comment>
<feature type="transmembrane region" description="Helical" evidence="1">
    <location>
        <begin position="148"/>
        <end position="166"/>
    </location>
</feature>
<gene>
    <name evidence="2" type="ORF">IV68_GL001172</name>
</gene>
<dbReference type="OrthoDB" id="2149214at2"/>
<dbReference type="PATRIC" id="fig|1123500.6.peg.1172"/>
<feature type="transmembrane region" description="Helical" evidence="1">
    <location>
        <begin position="90"/>
        <end position="108"/>
    </location>
</feature>
<feature type="transmembrane region" description="Helical" evidence="1">
    <location>
        <begin position="61"/>
        <end position="83"/>
    </location>
</feature>
<evidence type="ECO:0000313" key="2">
    <source>
        <dbReference type="EMBL" id="KRN31289.1"/>
    </source>
</evidence>
<dbReference type="InParanoid" id="A0A0R2FS46"/>
<dbReference type="Proteomes" id="UP000051296">
    <property type="component" value="Unassembled WGS sequence"/>
</dbReference>
<evidence type="ECO:0008006" key="4">
    <source>
        <dbReference type="Google" id="ProtNLM"/>
    </source>
</evidence>
<keyword evidence="1" id="KW-0472">Membrane</keyword>
<dbReference type="RefSeq" id="WP_022791937.1">
    <property type="nucleotide sequence ID" value="NZ_ATUU01000004.1"/>
</dbReference>
<evidence type="ECO:0000256" key="1">
    <source>
        <dbReference type="SAM" id="Phobius"/>
    </source>
</evidence>
<name>A0A0R2FS46_9LACO</name>
<keyword evidence="1" id="KW-0812">Transmembrane</keyword>
<keyword evidence="1" id="KW-1133">Transmembrane helix</keyword>
<accession>A0A0R2FS46</accession>
<feature type="transmembrane region" description="Helical" evidence="1">
    <location>
        <begin position="37"/>
        <end position="55"/>
    </location>
</feature>
<organism evidence="2 3">
    <name type="scientific">Weissella halotolerans DSM 20190</name>
    <dbReference type="NCBI Taxonomy" id="1123500"/>
    <lineage>
        <taxon>Bacteria</taxon>
        <taxon>Bacillati</taxon>
        <taxon>Bacillota</taxon>
        <taxon>Bacilli</taxon>
        <taxon>Lactobacillales</taxon>
        <taxon>Lactobacillaceae</taxon>
        <taxon>Weissella</taxon>
    </lineage>
</organism>
<reference evidence="2 3" key="1">
    <citation type="journal article" date="2015" name="Genome Announc.">
        <title>Expanding the biotechnology potential of lactobacilli through comparative genomics of 213 strains and associated genera.</title>
        <authorList>
            <person name="Sun Z."/>
            <person name="Harris H.M."/>
            <person name="McCann A."/>
            <person name="Guo C."/>
            <person name="Argimon S."/>
            <person name="Zhang W."/>
            <person name="Yang X."/>
            <person name="Jeffery I.B."/>
            <person name="Cooney J.C."/>
            <person name="Kagawa T.F."/>
            <person name="Liu W."/>
            <person name="Song Y."/>
            <person name="Salvetti E."/>
            <person name="Wrobel A."/>
            <person name="Rasinkangas P."/>
            <person name="Parkhill J."/>
            <person name="Rea M.C."/>
            <person name="O'Sullivan O."/>
            <person name="Ritari J."/>
            <person name="Douillard F.P."/>
            <person name="Paul Ross R."/>
            <person name="Yang R."/>
            <person name="Briner A.E."/>
            <person name="Felis G.E."/>
            <person name="de Vos W.M."/>
            <person name="Barrangou R."/>
            <person name="Klaenhammer T.R."/>
            <person name="Caufield P.W."/>
            <person name="Cui Y."/>
            <person name="Zhang H."/>
            <person name="O'Toole P.W."/>
        </authorList>
    </citation>
    <scope>NUCLEOTIDE SEQUENCE [LARGE SCALE GENOMIC DNA]</scope>
    <source>
        <strain evidence="2 3">DSM 20190</strain>
    </source>
</reference>
<dbReference type="InterPro" id="IPR005325">
    <property type="entry name" value="DUF308_memb"/>
</dbReference>
<feature type="transmembrane region" description="Helical" evidence="1">
    <location>
        <begin position="178"/>
        <end position="196"/>
    </location>
</feature>
<dbReference type="AlphaFoldDB" id="A0A0R2FS46"/>
<sequence>MSKEETNHAIEPSRIAVQPETIVTSEQTIVTDLTRKCLFAAGIIAILLGIIAFAFPKQALASMSALFALFSLFIAIIDLMLVTKSQTLKGAFLMSALLATTMSLIFLFRQDVTSQFIGLIFGFWILLNATAILAQMRSPELLAGWQRLVGLVLGLTSLAMGLYLSLVPDIAANTMSLVVGSFADLLGIYFILIALFSRKN</sequence>
<dbReference type="EMBL" id="JQAX01000004">
    <property type="protein sequence ID" value="KRN31289.1"/>
    <property type="molecule type" value="Genomic_DNA"/>
</dbReference>
<proteinExistence type="predicted"/>
<protein>
    <recommendedName>
        <fullName evidence="4">Integral membrane protein</fullName>
    </recommendedName>
</protein>
<feature type="transmembrane region" description="Helical" evidence="1">
    <location>
        <begin position="114"/>
        <end position="136"/>
    </location>
</feature>
<keyword evidence="3" id="KW-1185">Reference proteome</keyword>
<dbReference type="Pfam" id="PF03729">
    <property type="entry name" value="DUF308"/>
    <property type="match status" value="2"/>
</dbReference>